<name>A0A3L7J266_9MICO</name>
<proteinExistence type="predicted"/>
<organism evidence="1 2">
    <name type="scientific">Mycetocola zhadangensis</name>
    <dbReference type="NCBI Taxonomy" id="1164595"/>
    <lineage>
        <taxon>Bacteria</taxon>
        <taxon>Bacillati</taxon>
        <taxon>Actinomycetota</taxon>
        <taxon>Actinomycetes</taxon>
        <taxon>Micrococcales</taxon>
        <taxon>Microbacteriaceae</taxon>
        <taxon>Mycetocola</taxon>
    </lineage>
</organism>
<reference evidence="1 2" key="1">
    <citation type="submission" date="2018-10" db="EMBL/GenBank/DDBJ databases">
        <authorList>
            <person name="Li J."/>
        </authorList>
    </citation>
    <scope>NUCLEOTIDE SEQUENCE [LARGE SCALE GENOMIC DNA]</scope>
    <source>
        <strain evidence="1 2">ZD1-4</strain>
    </source>
</reference>
<dbReference type="Pfam" id="PF14014">
    <property type="entry name" value="DUF4230"/>
    <property type="match status" value="1"/>
</dbReference>
<dbReference type="AlphaFoldDB" id="A0A3L7J266"/>
<accession>A0A3L7J266</accession>
<protein>
    <submittedName>
        <fullName evidence="1">DUF4230 domain-containing protein</fullName>
    </submittedName>
</protein>
<dbReference type="InterPro" id="IPR025324">
    <property type="entry name" value="DUF4230"/>
</dbReference>
<sequence>MFKRMVVAVVGVLAVLVVALAGLGAANLVGLSPFGSSQTDRSHPALLKSINDISQYHAAEANFELVVDDGDEEGVEWLPDVISGRRTLFVAAGTVNAYVDLSDLADGDLKLSADGTSVTVTLPEAQLDEPNLDHERSYVFSQDRGVLDRITDAIEPAQQSQFYQLAETKLTAAAEESELRQRASENTKAMLTGMFGSLGISATFVDVSQ</sequence>
<evidence type="ECO:0000313" key="1">
    <source>
        <dbReference type="EMBL" id="RLQ84656.1"/>
    </source>
</evidence>
<dbReference type="EMBL" id="RCWJ01000002">
    <property type="protein sequence ID" value="RLQ84656.1"/>
    <property type="molecule type" value="Genomic_DNA"/>
</dbReference>
<gene>
    <name evidence="1" type="ORF">D9V28_08315</name>
</gene>
<comment type="caution">
    <text evidence="1">The sequence shown here is derived from an EMBL/GenBank/DDBJ whole genome shotgun (WGS) entry which is preliminary data.</text>
</comment>
<evidence type="ECO:0000313" key="2">
    <source>
        <dbReference type="Proteomes" id="UP000282460"/>
    </source>
</evidence>
<keyword evidence="2" id="KW-1185">Reference proteome</keyword>
<dbReference type="Proteomes" id="UP000282460">
    <property type="component" value="Unassembled WGS sequence"/>
</dbReference>
<dbReference type="OrthoDB" id="3366858at2"/>